<feature type="compositionally biased region" description="Acidic residues" evidence="6">
    <location>
        <begin position="825"/>
        <end position="835"/>
    </location>
</feature>
<feature type="compositionally biased region" description="Basic and acidic residues" evidence="6">
    <location>
        <begin position="665"/>
        <end position="674"/>
    </location>
</feature>
<dbReference type="Gene3D" id="2.40.330.10">
    <property type="entry name" value="DNA-binding pseudobarrel domain"/>
    <property type="match status" value="8"/>
</dbReference>
<dbReference type="PANTHER" id="PTHR31674:SF22">
    <property type="entry name" value="B3 DOMAIN-CONTAINING PROTEIN REM17"/>
    <property type="match status" value="1"/>
</dbReference>
<comment type="subcellular location">
    <subcellularLocation>
        <location evidence="1">Nucleus</location>
    </subcellularLocation>
</comment>
<accession>A0ABQ8C370</accession>
<feature type="domain" description="TF-B3" evidence="7">
    <location>
        <begin position="516"/>
        <end position="612"/>
    </location>
</feature>
<dbReference type="Pfam" id="PF02362">
    <property type="entry name" value="B3"/>
    <property type="match status" value="7"/>
</dbReference>
<evidence type="ECO:0000256" key="1">
    <source>
        <dbReference type="ARBA" id="ARBA00004123"/>
    </source>
</evidence>
<dbReference type="SMART" id="SM01019">
    <property type="entry name" value="B3"/>
    <property type="match status" value="8"/>
</dbReference>
<feature type="region of interest" description="Disordered" evidence="6">
    <location>
        <begin position="796"/>
        <end position="842"/>
    </location>
</feature>
<feature type="domain" description="TF-B3" evidence="7">
    <location>
        <begin position="380"/>
        <end position="443"/>
    </location>
</feature>
<evidence type="ECO:0000259" key="7">
    <source>
        <dbReference type="PROSITE" id="PS50863"/>
    </source>
</evidence>
<evidence type="ECO:0000256" key="6">
    <source>
        <dbReference type="SAM" id="MobiDB-lite"/>
    </source>
</evidence>
<keyword evidence="2" id="KW-0805">Transcription regulation</keyword>
<dbReference type="CDD" id="cd10017">
    <property type="entry name" value="B3_DNA"/>
    <property type="match status" value="8"/>
</dbReference>
<dbReference type="PROSITE" id="PS50863">
    <property type="entry name" value="B3"/>
    <property type="match status" value="8"/>
</dbReference>
<evidence type="ECO:0000256" key="4">
    <source>
        <dbReference type="ARBA" id="ARBA00023163"/>
    </source>
</evidence>
<evidence type="ECO:0000313" key="8">
    <source>
        <dbReference type="EMBL" id="KAH0911510.1"/>
    </source>
</evidence>
<feature type="compositionally biased region" description="Basic and acidic residues" evidence="6">
    <location>
        <begin position="474"/>
        <end position="489"/>
    </location>
</feature>
<feature type="region of interest" description="Disordered" evidence="6">
    <location>
        <begin position="213"/>
        <end position="252"/>
    </location>
</feature>
<dbReference type="EMBL" id="JAGKQM010000009">
    <property type="protein sequence ID" value="KAH0911510.1"/>
    <property type="molecule type" value="Genomic_DNA"/>
</dbReference>
<feature type="domain" description="TF-B3" evidence="7">
    <location>
        <begin position="246"/>
        <end position="345"/>
    </location>
</feature>
<organism evidence="8 9">
    <name type="scientific">Brassica napus</name>
    <name type="common">Rape</name>
    <dbReference type="NCBI Taxonomy" id="3708"/>
    <lineage>
        <taxon>Eukaryota</taxon>
        <taxon>Viridiplantae</taxon>
        <taxon>Streptophyta</taxon>
        <taxon>Embryophyta</taxon>
        <taxon>Tracheophyta</taxon>
        <taxon>Spermatophyta</taxon>
        <taxon>Magnoliopsida</taxon>
        <taxon>eudicotyledons</taxon>
        <taxon>Gunneridae</taxon>
        <taxon>Pentapetalae</taxon>
        <taxon>rosids</taxon>
        <taxon>malvids</taxon>
        <taxon>Brassicales</taxon>
        <taxon>Brassicaceae</taxon>
        <taxon>Brassiceae</taxon>
        <taxon>Brassica</taxon>
    </lineage>
</organism>
<protein>
    <recommendedName>
        <fullName evidence="7">TF-B3 domain-containing protein</fullName>
    </recommendedName>
</protein>
<dbReference type="InterPro" id="IPR015300">
    <property type="entry name" value="DNA-bd_pseudobarrel_sf"/>
</dbReference>
<evidence type="ECO:0000256" key="3">
    <source>
        <dbReference type="ARBA" id="ARBA00023125"/>
    </source>
</evidence>
<dbReference type="Proteomes" id="UP000824890">
    <property type="component" value="Unassembled WGS sequence"/>
</dbReference>
<evidence type="ECO:0000256" key="5">
    <source>
        <dbReference type="ARBA" id="ARBA00023242"/>
    </source>
</evidence>
<name>A0ABQ8C370_BRANA</name>
<dbReference type="InterPro" id="IPR039218">
    <property type="entry name" value="REM_fam"/>
</dbReference>
<feature type="domain" description="TF-B3" evidence="7">
    <location>
        <begin position="1043"/>
        <end position="1138"/>
    </location>
</feature>
<reference evidence="8 9" key="1">
    <citation type="submission" date="2021-05" db="EMBL/GenBank/DDBJ databases">
        <title>Genome Assembly of Synthetic Allotetraploid Brassica napus Reveals Homoeologous Exchanges between Subgenomes.</title>
        <authorList>
            <person name="Davis J.T."/>
        </authorList>
    </citation>
    <scope>NUCLEOTIDE SEQUENCE [LARGE SCALE GENOMIC DNA]</scope>
    <source>
        <strain evidence="9">cv. Da-Ae</strain>
        <tissue evidence="8">Seedling</tissue>
    </source>
</reference>
<feature type="compositionally biased region" description="Basic and acidic residues" evidence="6">
    <location>
        <begin position="684"/>
        <end position="695"/>
    </location>
</feature>
<keyword evidence="5" id="KW-0539">Nucleus</keyword>
<feature type="region of interest" description="Disordered" evidence="6">
    <location>
        <begin position="450"/>
        <end position="490"/>
    </location>
</feature>
<feature type="domain" description="TF-B3" evidence="7">
    <location>
        <begin position="695"/>
        <end position="791"/>
    </location>
</feature>
<dbReference type="SUPFAM" id="SSF101936">
    <property type="entry name" value="DNA-binding pseudobarrel domain"/>
    <property type="match status" value="9"/>
</dbReference>
<keyword evidence="3" id="KW-0238">DNA-binding</keyword>
<feature type="region of interest" description="Disordered" evidence="6">
    <location>
        <begin position="1144"/>
        <end position="1192"/>
    </location>
</feature>
<keyword evidence="9" id="KW-1185">Reference proteome</keyword>
<feature type="domain" description="TF-B3" evidence="7">
    <location>
        <begin position="1207"/>
        <end position="1306"/>
    </location>
</feature>
<feature type="region of interest" description="Disordered" evidence="6">
    <location>
        <begin position="665"/>
        <end position="695"/>
    </location>
</feature>
<dbReference type="InterPro" id="IPR003340">
    <property type="entry name" value="B3_DNA-bd"/>
</dbReference>
<evidence type="ECO:0000313" key="9">
    <source>
        <dbReference type="Proteomes" id="UP000824890"/>
    </source>
</evidence>
<feature type="compositionally biased region" description="Low complexity" evidence="6">
    <location>
        <begin position="807"/>
        <end position="817"/>
    </location>
</feature>
<keyword evidence="4" id="KW-0804">Transcription</keyword>
<feature type="compositionally biased region" description="Acidic residues" evidence="6">
    <location>
        <begin position="1167"/>
        <end position="1185"/>
    </location>
</feature>
<proteinExistence type="predicted"/>
<feature type="domain" description="TF-B3" evidence="7">
    <location>
        <begin position="860"/>
        <end position="957"/>
    </location>
</feature>
<feature type="domain" description="TF-B3" evidence="7">
    <location>
        <begin position="109"/>
        <end position="202"/>
    </location>
</feature>
<dbReference type="PANTHER" id="PTHR31674">
    <property type="entry name" value="B3 DOMAIN-CONTAINING PROTEIN REM-LIKE 3-RELATED"/>
    <property type="match status" value="1"/>
</dbReference>
<evidence type="ECO:0000256" key="2">
    <source>
        <dbReference type="ARBA" id="ARBA00023015"/>
    </source>
</evidence>
<feature type="compositionally biased region" description="Basic and acidic residues" evidence="6">
    <location>
        <begin position="216"/>
        <end position="225"/>
    </location>
</feature>
<gene>
    <name evidence="8" type="ORF">HID58_034831</name>
</gene>
<comment type="caution">
    <text evidence="8">The sequence shown here is derived from an EMBL/GenBank/DDBJ whole genome shotgun (WGS) entry which is preliminary data.</text>
</comment>
<sequence length="1307" mass="147912">MKINGSKKQRKIILLAIDMVFGEVDKVCGKSNCDSKLFTIYAHLERFKTKKNTSVIKVITFIKLESTKRFVILFSLLTAQNINISDFLRVLVMKCSTMAYDQSLHSPDNPHFFQPLLPGFHTHLNIPVAFFLKHVQGSNDHIKTAKLTTDASAKTWLVKVDGVRLTDGWEDFAVGHDLRIGDITIFRHEGEMVFHVTAFGPSCCDIQYTSESSHNINDDRNSSGEKRKRVKKNPRTKEDSSSDHSQFVAHVSPSSLSSDRLYIPTGFARSNGLDNMSGKEIIVLLNEEGRSWSLDMTCNKVGMQTFVRPGWRRFCAENGMKKGHHYTFKLVRRSAPLIIRLSHAEHEPEPATESSLNHSYYVGSVSSNSLSTDKLKGLSEITLKNEWGGSWILGFRHYEPQNHTYLGPGWKTFCQVNGIKAEDSFMFKLVETGDKPVLLLCTSNRGKTPLDCSEDRDDVDSLSSDTSSEDDSKEESQESDKESIEDADRSQQCIVMEKENNSLRCICSSPYSKHRFVRLSLTQSALKTSVLYLPLAFTRMNCINKPIKIMLLGKDGVKKQVVDLLKNKSTGAMRFGKGWREFCDAHGVKVGESFQLELFREDEEAIPVLKHEGKMVFHVTAFGPSLCEFQYTSASSHNINDVSDDDHTNKTGKLLFYEMYSNSAEKDARNSSGEKRKRVKKNPRTKEESSSDHSHFVAHVTPSSLSCDRLYLQMKFVTANGMKKGFSEIILKNEWGGRWSVRLRHYASSNHTYLGPGWKTFCQVNGIKAGDPFMFKLVETGDKPVLLLCSSNRGETPLECSEDSDDVNSLSSDTSSGDDSREESQESEEESLEDDSSSKDCVEMEKRKSSLRFKYSKHRFVRLTLTQNALKTSVQHLPLGFTRVNGINRSRKIMLLGKDGVKKWVVDLLKNKSTGAMRIRKGWRELCDAHGVKVGESFLLELIRYEEAIPVLKKQFRREEKESQEESKNERRAFIRSFSFCGTCHTLKSKLPGWRRFCAENGMNQGHHCTFELVRKSAPPILRLSRAEHDPKPAPESSLHHSNYVGSVSSNSLKKDKLYIQRKFVNANGLKGLSEIVLKNEWGRSWNLGLRYYESLNHTYLGPGWKTFCQVNGIKTGDSFMFKVVETGDKPVLLLCTTNRGKTPLDCPEDRDDANSHSSDTGSGELQESEEESLEDDGSSSEESFEMVKRENSSRCRASSSYSQDRFVKLTLTPRALKTYKLMLPLDFTRVNGINKPGKITLLDKDGAIKKVVDLLDQNRNIGIMRLGKGWREFCDAHGVKVGQSFLLELIWEDEEAIPVLKFCTKL</sequence>